<evidence type="ECO:0000313" key="3">
    <source>
        <dbReference type="EMBL" id="KAH9414572.1"/>
    </source>
</evidence>
<evidence type="ECO:0000259" key="2">
    <source>
        <dbReference type="PROSITE" id="PS50097"/>
    </source>
</evidence>
<dbReference type="EMBL" id="NJHN03000107">
    <property type="protein sequence ID" value="KAH9414572.1"/>
    <property type="molecule type" value="Genomic_DNA"/>
</dbReference>
<dbReference type="InterPro" id="IPR009091">
    <property type="entry name" value="RCC1/BLIP-II"/>
</dbReference>
<dbReference type="SUPFAM" id="SSF54695">
    <property type="entry name" value="POZ domain"/>
    <property type="match status" value="1"/>
</dbReference>
<feature type="repeat" description="RCC1" evidence="1">
    <location>
        <begin position="207"/>
        <end position="258"/>
    </location>
</feature>
<dbReference type="PROSITE" id="PS50012">
    <property type="entry name" value="RCC1_3"/>
    <property type="match status" value="1"/>
</dbReference>
<dbReference type="InterPro" id="IPR051553">
    <property type="entry name" value="Ran_GTPase-activating"/>
</dbReference>
<dbReference type="InterPro" id="IPR000408">
    <property type="entry name" value="Reg_chr_condens"/>
</dbReference>
<dbReference type="PANTHER" id="PTHR45982">
    <property type="entry name" value="REGULATOR OF CHROMOSOME CONDENSATION"/>
    <property type="match status" value="1"/>
</dbReference>
<dbReference type="Pfam" id="PF00651">
    <property type="entry name" value="BTB"/>
    <property type="match status" value="1"/>
</dbReference>
<organism evidence="3 4">
    <name type="scientific">Dermatophagoides pteronyssinus</name>
    <name type="common">European house dust mite</name>
    <dbReference type="NCBI Taxonomy" id="6956"/>
    <lineage>
        <taxon>Eukaryota</taxon>
        <taxon>Metazoa</taxon>
        <taxon>Ecdysozoa</taxon>
        <taxon>Arthropoda</taxon>
        <taxon>Chelicerata</taxon>
        <taxon>Arachnida</taxon>
        <taxon>Acari</taxon>
        <taxon>Acariformes</taxon>
        <taxon>Sarcoptiformes</taxon>
        <taxon>Astigmata</taxon>
        <taxon>Psoroptidia</taxon>
        <taxon>Analgoidea</taxon>
        <taxon>Pyroglyphidae</taxon>
        <taxon>Dermatophagoidinae</taxon>
        <taxon>Dermatophagoides</taxon>
    </lineage>
</organism>
<dbReference type="InterPro" id="IPR011333">
    <property type="entry name" value="SKP1/BTB/POZ_sf"/>
</dbReference>
<dbReference type="PROSITE" id="PS50097">
    <property type="entry name" value="BTB"/>
    <property type="match status" value="1"/>
</dbReference>
<feature type="domain" description="BTB" evidence="2">
    <location>
        <begin position="375"/>
        <end position="440"/>
    </location>
</feature>
<dbReference type="Gene3D" id="2.130.10.30">
    <property type="entry name" value="Regulator of chromosome condensation 1/beta-lactamase-inhibitor protein II"/>
    <property type="match status" value="2"/>
</dbReference>
<reference evidence="3 4" key="2">
    <citation type="journal article" date="2022" name="Mol. Biol. Evol.">
        <title>Comparative Genomics Reveals Insights into the Divergent Evolution of Astigmatic Mites and Household Pest Adaptations.</title>
        <authorList>
            <person name="Xiong Q."/>
            <person name="Wan A.T."/>
            <person name="Liu X."/>
            <person name="Fung C.S."/>
            <person name="Xiao X."/>
            <person name="Malainual N."/>
            <person name="Hou J."/>
            <person name="Wang L."/>
            <person name="Wang M."/>
            <person name="Yang K.Y."/>
            <person name="Cui Y."/>
            <person name="Leung E.L."/>
            <person name="Nong W."/>
            <person name="Shin S.K."/>
            <person name="Au S.W."/>
            <person name="Jeong K.Y."/>
            <person name="Chew F.T."/>
            <person name="Hui J.H."/>
            <person name="Leung T.F."/>
            <person name="Tungtrongchitr A."/>
            <person name="Zhong N."/>
            <person name="Liu Z."/>
            <person name="Tsui S.K."/>
        </authorList>
    </citation>
    <scope>NUCLEOTIDE SEQUENCE [LARGE SCALE GENOMIC DNA]</scope>
    <source>
        <strain evidence="3">Derp</strain>
    </source>
</reference>
<proteinExistence type="predicted"/>
<evidence type="ECO:0000256" key="1">
    <source>
        <dbReference type="PROSITE-ProRule" id="PRU00235"/>
    </source>
</evidence>
<sequence>MNTNLSASQIMKKPTIDTLMNIDLFQNDLMAIDREFLHNINSIFKISDKRNANGFLFMTDIATYAYGNEICKWISLYHDPIRPKRISILDGKKIIQADSGNSFVALLTNDGIVYIASGNSNWKTKNTFRLICTDNRFKMIACGYNQILLLRQDGNVFALGQNNFYRANNLYDSQLVSSYDTLVDTGLTRIKLIVCGWQHYFALTDTNQVYSWGQNSDGQLGLGDRYEHKKPSLVSIFRDSSIKNIVAGFSHSLFLNANGQIFGCGNCKYNINNSIDYQTQPIKISLENVQNIVSKNYYNFSLAIVKSFDYYGWGEVENFCRLSIRKLNGQPKSFAAASAMILESPVTFGLTTVNNQLESKYSISIIRLFNNPDNYDVEFVINDKSIFASKCYLRMESEYFCRMFSGDWKENKQVTIDAYGYDAYYAYLHMLHVGQIKINENNLSELIDLANCYGDKRLMKYCLIFLRNDLNEKTLFTYFPLIVHYELNEIIEFFTENKTMANSPDTCVDIELFQDDFHLIDREFIRKIVSIFCDHNFGYLLVTNAATYVFGHKICRWLSLKHDPTRPQQINISNEKKIIQVDSGSDFVAILTCDGKVYLASGNSDWQTNNTLRLISTGDDCYKMIACGCKHLLMLRQDGNVFALGANNYSQLTGSSEFSYDTLVNTGLTNVEKIACGLWHCLAFNEYK</sequence>
<keyword evidence="4" id="KW-1185">Reference proteome</keyword>
<dbReference type="SUPFAM" id="SSF50985">
    <property type="entry name" value="RCC1/BLIP-II"/>
    <property type="match status" value="2"/>
</dbReference>
<dbReference type="PROSITE" id="PS00626">
    <property type="entry name" value="RCC1_2"/>
    <property type="match status" value="1"/>
</dbReference>
<dbReference type="Pfam" id="PF00415">
    <property type="entry name" value="RCC1"/>
    <property type="match status" value="1"/>
</dbReference>
<dbReference type="Gene3D" id="3.30.710.10">
    <property type="entry name" value="Potassium Channel Kv1.1, Chain A"/>
    <property type="match status" value="1"/>
</dbReference>
<reference evidence="3 4" key="1">
    <citation type="journal article" date="2018" name="J. Allergy Clin. Immunol.">
        <title>High-quality assembly of Dermatophagoides pteronyssinus genome and transcriptome reveals a wide range of novel allergens.</title>
        <authorList>
            <person name="Liu X.Y."/>
            <person name="Yang K.Y."/>
            <person name="Wang M.Q."/>
            <person name="Kwok J.S."/>
            <person name="Zeng X."/>
            <person name="Yang Z."/>
            <person name="Xiao X.J."/>
            <person name="Lau C.P."/>
            <person name="Li Y."/>
            <person name="Huang Z.M."/>
            <person name="Ba J.G."/>
            <person name="Yim A.K."/>
            <person name="Ouyang C.Y."/>
            <person name="Ngai S.M."/>
            <person name="Chan T.F."/>
            <person name="Leung E.L."/>
            <person name="Liu L."/>
            <person name="Liu Z.G."/>
            <person name="Tsui S.K."/>
        </authorList>
    </citation>
    <scope>NUCLEOTIDE SEQUENCE [LARGE SCALE GENOMIC DNA]</scope>
    <source>
        <strain evidence="3">Derp</strain>
    </source>
</reference>
<protein>
    <submittedName>
        <fullName evidence="3">RCC1 and BTB domain-containing protein 1</fullName>
    </submittedName>
</protein>
<evidence type="ECO:0000313" key="4">
    <source>
        <dbReference type="Proteomes" id="UP000887458"/>
    </source>
</evidence>
<dbReference type="InterPro" id="IPR000210">
    <property type="entry name" value="BTB/POZ_dom"/>
</dbReference>
<comment type="caution">
    <text evidence="3">The sequence shown here is derived from an EMBL/GenBank/DDBJ whole genome shotgun (WGS) entry which is preliminary data.</text>
</comment>
<dbReference type="PANTHER" id="PTHR45982:SF1">
    <property type="entry name" value="REGULATOR OF CHROMOSOME CONDENSATION"/>
    <property type="match status" value="1"/>
</dbReference>
<accession>A0ABQ8IWC0</accession>
<dbReference type="SMART" id="SM00225">
    <property type="entry name" value="BTB"/>
    <property type="match status" value="1"/>
</dbReference>
<gene>
    <name evidence="3" type="primary">RCBTB1_21</name>
    <name evidence="3" type="ORF">DERP_008768</name>
</gene>
<name>A0ABQ8IWC0_DERPT</name>
<dbReference type="Proteomes" id="UP000887458">
    <property type="component" value="Unassembled WGS sequence"/>
</dbReference>